<evidence type="ECO:0000313" key="1">
    <source>
        <dbReference type="EMBL" id="MCP2353442.1"/>
    </source>
</evidence>
<gene>
    <name evidence="1" type="ORF">HD597_000462</name>
</gene>
<dbReference type="EMBL" id="JAMZEB010000001">
    <property type="protein sequence ID" value="MCP2353442.1"/>
    <property type="molecule type" value="Genomic_DNA"/>
</dbReference>
<protein>
    <submittedName>
        <fullName evidence="1">Uncharacterized protein</fullName>
    </submittedName>
</protein>
<organism evidence="1 2">
    <name type="scientific">Nonomuraea thailandensis</name>
    <dbReference type="NCBI Taxonomy" id="1188745"/>
    <lineage>
        <taxon>Bacteria</taxon>
        <taxon>Bacillati</taxon>
        <taxon>Actinomycetota</taxon>
        <taxon>Actinomycetes</taxon>
        <taxon>Streptosporangiales</taxon>
        <taxon>Streptosporangiaceae</taxon>
        <taxon>Nonomuraea</taxon>
    </lineage>
</organism>
<keyword evidence="2" id="KW-1185">Reference proteome</keyword>
<dbReference type="AlphaFoldDB" id="A0A9X2G9C3"/>
<proteinExistence type="predicted"/>
<dbReference type="Proteomes" id="UP001139648">
    <property type="component" value="Unassembled WGS sequence"/>
</dbReference>
<evidence type="ECO:0000313" key="2">
    <source>
        <dbReference type="Proteomes" id="UP001139648"/>
    </source>
</evidence>
<reference evidence="1" key="1">
    <citation type="submission" date="2022-06" db="EMBL/GenBank/DDBJ databases">
        <title>Sequencing the genomes of 1000 actinobacteria strains.</title>
        <authorList>
            <person name="Klenk H.-P."/>
        </authorList>
    </citation>
    <scope>NUCLEOTIDE SEQUENCE</scope>
    <source>
        <strain evidence="1">DSM 46694</strain>
    </source>
</reference>
<accession>A0A9X2G9C3</accession>
<name>A0A9X2G9C3_9ACTN</name>
<comment type="caution">
    <text evidence="1">The sequence shown here is derived from an EMBL/GenBank/DDBJ whole genome shotgun (WGS) entry which is preliminary data.</text>
</comment>
<sequence>MSAINATEEQHNARAFSTLVPPAQEAAIYQTMARST</sequence>